<dbReference type="PIRSF" id="PIRSF018427">
    <property type="entry name" value="Isopntndiph_ism"/>
    <property type="match status" value="1"/>
</dbReference>
<evidence type="ECO:0000256" key="11">
    <source>
        <dbReference type="PIRSR" id="PIRSR018427-1"/>
    </source>
</evidence>
<dbReference type="SUPFAM" id="SSF55811">
    <property type="entry name" value="Nudix"/>
    <property type="match status" value="1"/>
</dbReference>
<keyword evidence="7 10" id="KW-0464">Manganese</keyword>
<keyword evidence="5 10" id="KW-0479">Metal-binding</keyword>
<keyword evidence="4 10" id="KW-0963">Cytoplasm</keyword>
<comment type="pathway">
    <text evidence="1 10">Isoprenoid biosynthesis; dimethylallyl diphosphate biosynthesis; dimethylallyl diphosphate from isopentenyl diphosphate: step 1/1.</text>
</comment>
<feature type="binding site" evidence="10">
    <location>
        <position position="23"/>
    </location>
    <ligand>
        <name>Mn(2+)</name>
        <dbReference type="ChEBI" id="CHEBI:29035"/>
    </ligand>
</feature>
<gene>
    <name evidence="10" type="primary">idi</name>
    <name evidence="13" type="ORF">SAMN05421688_2541</name>
</gene>
<dbReference type="EMBL" id="FOJU01000004">
    <property type="protein sequence ID" value="SFB04929.1"/>
    <property type="molecule type" value="Genomic_DNA"/>
</dbReference>
<dbReference type="GO" id="GO:0050992">
    <property type="term" value="P:dimethylallyl diphosphate biosynthetic process"/>
    <property type="evidence" value="ECO:0007669"/>
    <property type="project" value="UniProtKB-UniRule"/>
</dbReference>
<sequence length="173" mass="19515">MTQTLIPAYLDGQLCPVEKLKAHRLGLRHKAVSVFVLRRGNLLLQQRALGKYHTPGLWANTCCTHPHWGEAPLDCAKRRLAEELGLPGLNPFSCGQVHYRAEVGGGLIEDEDVSLFKLDAPEDLEPVPNPEEVLDTRWVEIADLEAEISRSPEKFTPWLRIYLAEHRHLILGD</sequence>
<keyword evidence="8 10" id="KW-0414">Isoprene biosynthesis</keyword>
<evidence type="ECO:0000256" key="4">
    <source>
        <dbReference type="ARBA" id="ARBA00022490"/>
    </source>
</evidence>
<dbReference type="PANTHER" id="PTHR10885">
    <property type="entry name" value="ISOPENTENYL-DIPHOSPHATE DELTA-ISOMERASE"/>
    <property type="match status" value="1"/>
</dbReference>
<dbReference type="OrthoDB" id="9809458at2"/>
<name>A0A1I0XUW5_9RHOB</name>
<dbReference type="CDD" id="cd02885">
    <property type="entry name" value="NUDIX_IPP_Isomerase"/>
    <property type="match status" value="1"/>
</dbReference>
<comment type="cofactor">
    <cofactor evidence="10">
        <name>Mn(2+)</name>
        <dbReference type="ChEBI" id="CHEBI:29035"/>
    </cofactor>
    <text evidence="10">Binds 1 Mn(2+) ion per subunit.</text>
</comment>
<comment type="similarity">
    <text evidence="2 10">Belongs to the IPP isomerase type 1 family.</text>
</comment>
<reference evidence="13 14" key="1">
    <citation type="submission" date="2016-10" db="EMBL/GenBank/DDBJ databases">
        <authorList>
            <person name="de Groot N.N."/>
        </authorList>
    </citation>
    <scope>NUCLEOTIDE SEQUENCE [LARGE SCALE GENOMIC DNA]</scope>
    <source>
        <strain evidence="13 14">DSM 29316</strain>
    </source>
</reference>
<feature type="active site" evidence="10 11">
    <location>
        <position position="111"/>
    </location>
</feature>
<dbReference type="Proteomes" id="UP000198796">
    <property type="component" value="Unassembled WGS sequence"/>
</dbReference>
<evidence type="ECO:0000256" key="1">
    <source>
        <dbReference type="ARBA" id="ARBA00004826"/>
    </source>
</evidence>
<dbReference type="EC" id="5.3.3.2" evidence="3 10"/>
<dbReference type="GO" id="GO:0046872">
    <property type="term" value="F:metal ion binding"/>
    <property type="evidence" value="ECO:0007669"/>
    <property type="project" value="UniProtKB-KW"/>
</dbReference>
<feature type="binding site" evidence="10">
    <location>
        <position position="83"/>
    </location>
    <ligand>
        <name>Mg(2+)</name>
        <dbReference type="ChEBI" id="CHEBI:18420"/>
    </ligand>
</feature>
<comment type="subcellular location">
    <subcellularLocation>
        <location evidence="10">Cytoplasm</location>
    </subcellularLocation>
</comment>
<dbReference type="RefSeq" id="WP_092065464.1">
    <property type="nucleotide sequence ID" value="NZ_FOJU01000004.1"/>
</dbReference>
<dbReference type="PROSITE" id="PS51462">
    <property type="entry name" value="NUDIX"/>
    <property type="match status" value="1"/>
</dbReference>
<accession>A0A1I0XUW5</accession>
<keyword evidence="6 10" id="KW-0460">Magnesium</keyword>
<feature type="binding site" evidence="10">
    <location>
        <position position="109"/>
    </location>
    <ligand>
        <name>Mn(2+)</name>
        <dbReference type="ChEBI" id="CHEBI:29035"/>
    </ligand>
</feature>
<comment type="cofactor">
    <cofactor evidence="10">
        <name>Mg(2+)</name>
        <dbReference type="ChEBI" id="CHEBI:18420"/>
    </cofactor>
    <text evidence="10">Binds 1 Mg(2+) ion per subunit. The magnesium ion binds only when substrate is bound.</text>
</comment>
<dbReference type="AlphaFoldDB" id="A0A1I0XUW5"/>
<feature type="domain" description="Nudix hydrolase" evidence="12">
    <location>
        <begin position="27"/>
        <end position="161"/>
    </location>
</feature>
<feature type="active site" evidence="10 11">
    <location>
        <position position="63"/>
    </location>
</feature>
<dbReference type="InterPro" id="IPR011876">
    <property type="entry name" value="IsopentenylPP_isomerase_typ1"/>
</dbReference>
<evidence type="ECO:0000256" key="3">
    <source>
        <dbReference type="ARBA" id="ARBA00012057"/>
    </source>
</evidence>
<dbReference type="STRING" id="871651.SAMN05421688_2541"/>
<dbReference type="Pfam" id="PF00293">
    <property type="entry name" value="NUDIX"/>
    <property type="match status" value="1"/>
</dbReference>
<proteinExistence type="inferred from homology"/>
<evidence type="ECO:0000256" key="10">
    <source>
        <dbReference type="HAMAP-Rule" id="MF_00202"/>
    </source>
</evidence>
<evidence type="ECO:0000256" key="9">
    <source>
        <dbReference type="ARBA" id="ARBA00023235"/>
    </source>
</evidence>
<evidence type="ECO:0000256" key="8">
    <source>
        <dbReference type="ARBA" id="ARBA00023229"/>
    </source>
</evidence>
<evidence type="ECO:0000256" key="2">
    <source>
        <dbReference type="ARBA" id="ARBA00007579"/>
    </source>
</evidence>
<dbReference type="PANTHER" id="PTHR10885:SF0">
    <property type="entry name" value="ISOPENTENYL-DIPHOSPHATE DELTA-ISOMERASE"/>
    <property type="match status" value="1"/>
</dbReference>
<evidence type="ECO:0000256" key="6">
    <source>
        <dbReference type="ARBA" id="ARBA00022842"/>
    </source>
</evidence>
<evidence type="ECO:0000313" key="14">
    <source>
        <dbReference type="Proteomes" id="UP000198796"/>
    </source>
</evidence>
<dbReference type="UniPathway" id="UPA00059">
    <property type="reaction ID" value="UER00104"/>
</dbReference>
<dbReference type="Gene3D" id="3.90.79.10">
    <property type="entry name" value="Nucleoside Triphosphate Pyrophosphohydrolase"/>
    <property type="match status" value="1"/>
</dbReference>
<dbReference type="InterPro" id="IPR056375">
    <property type="entry name" value="Idi_bact"/>
</dbReference>
<dbReference type="InterPro" id="IPR015797">
    <property type="entry name" value="NUDIX_hydrolase-like_dom_sf"/>
</dbReference>
<keyword evidence="9 10" id="KW-0413">Isomerase</keyword>
<comment type="function">
    <text evidence="10">Catalyzes the 1,3-allylic rearrangement of the homoallylic substrate isopentenyl (IPP) to its highly electrophilic allylic isomer, dimethylallyl diphosphate (DMAPP).</text>
</comment>
<dbReference type="GO" id="GO:0005737">
    <property type="term" value="C:cytoplasm"/>
    <property type="evidence" value="ECO:0007669"/>
    <property type="project" value="UniProtKB-SubCell"/>
</dbReference>
<feature type="binding site" evidence="10">
    <location>
        <position position="111"/>
    </location>
    <ligand>
        <name>Mn(2+)</name>
        <dbReference type="ChEBI" id="CHEBI:29035"/>
    </ligand>
</feature>
<evidence type="ECO:0000256" key="5">
    <source>
        <dbReference type="ARBA" id="ARBA00022723"/>
    </source>
</evidence>
<feature type="binding site" evidence="10">
    <location>
        <position position="29"/>
    </location>
    <ligand>
        <name>Mn(2+)</name>
        <dbReference type="ChEBI" id="CHEBI:29035"/>
    </ligand>
</feature>
<protein>
    <recommendedName>
        <fullName evidence="3 10">Isopentenyl-diphosphate Delta-isomerase</fullName>
        <shortName evidence="10">IPP isomerase</shortName>
        <ecNumber evidence="3 10">5.3.3.2</ecNumber>
    </recommendedName>
    <alternativeName>
        <fullName evidence="10">IPP:DMAPP isomerase</fullName>
    </alternativeName>
    <alternativeName>
        <fullName evidence="10">Isopentenyl pyrophosphate isomerase</fullName>
    </alternativeName>
</protein>
<feature type="binding site" evidence="10">
    <location>
        <position position="65"/>
    </location>
    <ligand>
        <name>Mn(2+)</name>
        <dbReference type="ChEBI" id="CHEBI:29035"/>
    </ligand>
</feature>
<evidence type="ECO:0000313" key="13">
    <source>
        <dbReference type="EMBL" id="SFB04929.1"/>
    </source>
</evidence>
<dbReference type="HAMAP" id="MF_00202">
    <property type="entry name" value="Idi"/>
    <property type="match status" value="1"/>
</dbReference>
<dbReference type="InterPro" id="IPR000086">
    <property type="entry name" value="NUDIX_hydrolase_dom"/>
</dbReference>
<dbReference type="GO" id="GO:0009240">
    <property type="term" value="P:isopentenyl diphosphate biosynthetic process"/>
    <property type="evidence" value="ECO:0007669"/>
    <property type="project" value="TreeGrafter"/>
</dbReference>
<evidence type="ECO:0000256" key="7">
    <source>
        <dbReference type="ARBA" id="ARBA00023211"/>
    </source>
</evidence>
<dbReference type="GO" id="GO:0004452">
    <property type="term" value="F:isopentenyl-diphosphate delta-isomerase activity"/>
    <property type="evidence" value="ECO:0007669"/>
    <property type="project" value="UniProtKB-UniRule"/>
</dbReference>
<comment type="catalytic activity">
    <reaction evidence="10">
        <text>isopentenyl diphosphate = dimethylallyl diphosphate</text>
        <dbReference type="Rhea" id="RHEA:23284"/>
        <dbReference type="ChEBI" id="CHEBI:57623"/>
        <dbReference type="ChEBI" id="CHEBI:128769"/>
        <dbReference type="EC" id="5.3.3.2"/>
    </reaction>
</comment>
<organism evidence="13 14">
    <name type="scientific">Poseidonocella pacifica</name>
    <dbReference type="NCBI Taxonomy" id="871651"/>
    <lineage>
        <taxon>Bacteria</taxon>
        <taxon>Pseudomonadati</taxon>
        <taxon>Pseudomonadota</taxon>
        <taxon>Alphaproteobacteria</taxon>
        <taxon>Rhodobacterales</taxon>
        <taxon>Roseobacteraceae</taxon>
        <taxon>Poseidonocella</taxon>
    </lineage>
</organism>
<evidence type="ECO:0000259" key="12">
    <source>
        <dbReference type="PROSITE" id="PS51462"/>
    </source>
</evidence>
<keyword evidence="14" id="KW-1185">Reference proteome</keyword>